<dbReference type="EMBL" id="FXUF01000008">
    <property type="protein sequence ID" value="SMP59818.1"/>
    <property type="molecule type" value="Genomic_DNA"/>
</dbReference>
<evidence type="ECO:0000313" key="3">
    <source>
        <dbReference type="Proteomes" id="UP001158066"/>
    </source>
</evidence>
<feature type="domain" description="VOC" evidence="1">
    <location>
        <begin position="2"/>
        <end position="129"/>
    </location>
</feature>
<comment type="caution">
    <text evidence="2">The sequence shown here is derived from an EMBL/GenBank/DDBJ whole genome shotgun (WGS) entry which is preliminary data.</text>
</comment>
<dbReference type="Gene3D" id="3.10.180.10">
    <property type="entry name" value="2,3-Dihydroxybiphenyl 1,2-Dioxygenase, domain 1"/>
    <property type="match status" value="1"/>
</dbReference>
<dbReference type="SUPFAM" id="SSF54593">
    <property type="entry name" value="Glyoxalase/Bleomycin resistance protein/Dihydroxybiphenyl dioxygenase"/>
    <property type="match status" value="1"/>
</dbReference>
<evidence type="ECO:0000259" key="1">
    <source>
        <dbReference type="PROSITE" id="PS51819"/>
    </source>
</evidence>
<evidence type="ECO:0000313" key="2">
    <source>
        <dbReference type="EMBL" id="SMP59818.1"/>
    </source>
</evidence>
<dbReference type="AlphaFoldDB" id="A0AA45WXJ4"/>
<dbReference type="PANTHER" id="PTHR36113:SF1">
    <property type="entry name" value="GLYOXALASE_BLEOMYCIN RESISTANCE PROTEIN_DIOXYGENASE"/>
    <property type="match status" value="1"/>
</dbReference>
<protein>
    <submittedName>
        <fullName evidence="2">Lactoylglutathione lyase</fullName>
    </submittedName>
</protein>
<name>A0AA45WXJ4_9CLOT</name>
<dbReference type="PANTHER" id="PTHR36113">
    <property type="entry name" value="LYASE, PUTATIVE-RELATED-RELATED"/>
    <property type="match status" value="1"/>
</dbReference>
<dbReference type="InterPro" id="IPR037523">
    <property type="entry name" value="VOC_core"/>
</dbReference>
<dbReference type="RefSeq" id="WP_283409499.1">
    <property type="nucleotide sequence ID" value="NZ_FXUF01000008.1"/>
</dbReference>
<proteinExistence type="predicted"/>
<keyword evidence="2" id="KW-0456">Lyase</keyword>
<accession>A0AA45WXJ4</accession>
<dbReference type="GO" id="GO:0016829">
    <property type="term" value="F:lyase activity"/>
    <property type="evidence" value="ECO:0007669"/>
    <property type="project" value="UniProtKB-KW"/>
</dbReference>
<dbReference type="InterPro" id="IPR051332">
    <property type="entry name" value="Fosfomycin_Res_Enzymes"/>
</dbReference>
<sequence length="129" mass="14516">MRIEHVAMWTQNIEIMKTFYIDYFGGIAGDKYNNPRKSFESYFITFDSGARLELMQMPAVLLASGDTNHQYIGLAHIAISVGSIEKVKGLTDELMKAGYTVISEPRYTGDGYYESCVLDPDGNRLELTV</sequence>
<keyword evidence="3" id="KW-1185">Reference proteome</keyword>
<dbReference type="InterPro" id="IPR004360">
    <property type="entry name" value="Glyas_Fos-R_dOase_dom"/>
</dbReference>
<dbReference type="Pfam" id="PF00903">
    <property type="entry name" value="Glyoxalase"/>
    <property type="match status" value="1"/>
</dbReference>
<reference evidence="2" key="1">
    <citation type="submission" date="2017-05" db="EMBL/GenBank/DDBJ databases">
        <authorList>
            <person name="Varghese N."/>
            <person name="Submissions S."/>
        </authorList>
    </citation>
    <scope>NUCLEOTIDE SEQUENCE</scope>
    <source>
        <strain evidence="2">Su22</strain>
    </source>
</reference>
<dbReference type="PROSITE" id="PS51819">
    <property type="entry name" value="VOC"/>
    <property type="match status" value="1"/>
</dbReference>
<organism evidence="2 3">
    <name type="scientific">Anoxynatronum buryatiense</name>
    <dbReference type="NCBI Taxonomy" id="489973"/>
    <lineage>
        <taxon>Bacteria</taxon>
        <taxon>Bacillati</taxon>
        <taxon>Bacillota</taxon>
        <taxon>Clostridia</taxon>
        <taxon>Eubacteriales</taxon>
        <taxon>Clostridiaceae</taxon>
        <taxon>Anoxynatronum</taxon>
    </lineage>
</organism>
<dbReference type="Proteomes" id="UP001158066">
    <property type="component" value="Unassembled WGS sequence"/>
</dbReference>
<dbReference type="InterPro" id="IPR029068">
    <property type="entry name" value="Glyas_Bleomycin-R_OHBP_Dase"/>
</dbReference>
<gene>
    <name evidence="2" type="ORF">SAMN06296020_1086</name>
</gene>